<dbReference type="AlphaFoldDB" id="F1TIL4"/>
<name>F1TIL4_9FIRM</name>
<organism evidence="1 2">
    <name type="scientific">Ruminiclostridium papyrosolvens DSM 2782</name>
    <dbReference type="NCBI Taxonomy" id="588581"/>
    <lineage>
        <taxon>Bacteria</taxon>
        <taxon>Bacillati</taxon>
        <taxon>Bacillota</taxon>
        <taxon>Clostridia</taxon>
        <taxon>Eubacteriales</taxon>
        <taxon>Oscillospiraceae</taxon>
        <taxon>Ruminiclostridium</taxon>
    </lineage>
</organism>
<comment type="caution">
    <text evidence="1">The sequence shown here is derived from an EMBL/GenBank/DDBJ whole genome shotgun (WGS) entry which is preliminary data.</text>
</comment>
<evidence type="ECO:0000313" key="2">
    <source>
        <dbReference type="Proteomes" id="UP000003860"/>
    </source>
</evidence>
<reference evidence="1" key="1">
    <citation type="submission" date="2009-07" db="EMBL/GenBank/DDBJ databases">
        <authorList>
            <consortium name="US DOE Joint Genome Institute (JGI-PGF)"/>
            <person name="Lucas S."/>
            <person name="Copeland A."/>
            <person name="Lapidus A."/>
            <person name="Glavina del Rio T."/>
            <person name="Tice H."/>
            <person name="Bruce D."/>
            <person name="Goodwin L."/>
            <person name="Pitluck S."/>
            <person name="Larimer F."/>
            <person name="Land M.L."/>
            <person name="Mouttaki H."/>
            <person name="He Z."/>
            <person name="Zhou J."/>
            <person name="Hemme C.L."/>
        </authorList>
    </citation>
    <scope>NUCLEOTIDE SEQUENCE [LARGE SCALE GENOMIC DNA]</scope>
    <source>
        <strain evidence="1">DSM 2782</strain>
    </source>
</reference>
<proteinExistence type="predicted"/>
<dbReference type="OrthoDB" id="2060662at2"/>
<dbReference type="RefSeq" id="WP_004622505.1">
    <property type="nucleotide sequence ID" value="NZ_ACXX02000020.1"/>
</dbReference>
<keyword evidence="2" id="KW-1185">Reference proteome</keyword>
<dbReference type="STRING" id="588581.Cpap_0200"/>
<sequence length="222" mass="25220">MLSKLLLESIEEMESYNSLVALANDNKAKEQIEKKFNTLNFEFGNLLSEIEAVNANTDFVISSQVISDVKKFIEAVGKVIDIKAGNESINLELQKYKNSVDIQVKEAWNVYYSKKSSKLLSTLQTVMDITPSKEVTKQIINRIEKGKSWPTINKNIDYFISGLQDAEKIIEELNLDDEIMKFLVAVEDGNVTLADITDEVLLWINENNIARLFKVSFVQNDT</sequence>
<dbReference type="EMBL" id="ACXX02000020">
    <property type="protein sequence ID" value="EGD45831.1"/>
    <property type="molecule type" value="Genomic_DNA"/>
</dbReference>
<protein>
    <submittedName>
        <fullName evidence="1">Uncharacterized protein</fullName>
    </submittedName>
</protein>
<dbReference type="eggNOG" id="ENOG5033CD3">
    <property type="taxonomic scope" value="Bacteria"/>
</dbReference>
<evidence type="ECO:0000313" key="1">
    <source>
        <dbReference type="EMBL" id="EGD45831.1"/>
    </source>
</evidence>
<dbReference type="Proteomes" id="UP000003860">
    <property type="component" value="Unassembled WGS sequence"/>
</dbReference>
<gene>
    <name evidence="1" type="ORF">Cpap_0200</name>
</gene>
<reference evidence="1" key="2">
    <citation type="submission" date="2011-01" db="EMBL/GenBank/DDBJ databases">
        <title>The Non-contiguous Finished genome of Clostridium papyrosolvens.</title>
        <authorList>
            <person name="Lucas S."/>
            <person name="Copeland A."/>
            <person name="Lapidus A."/>
            <person name="Cheng J.-F."/>
            <person name="Goodwin L."/>
            <person name="Pitluck S."/>
            <person name="Misra M."/>
            <person name="Chertkov O."/>
            <person name="Detter J.C."/>
            <person name="Han C."/>
            <person name="Tapia R."/>
            <person name="Land M."/>
            <person name="Hauser L."/>
            <person name="Kyrpides N."/>
            <person name="Ivanova N."/>
            <person name="Pagani I."/>
            <person name="Mouttaki H."/>
            <person name="He Z."/>
            <person name="Zhou J."/>
            <person name="Hemme C.L."/>
            <person name="Woyke T."/>
        </authorList>
    </citation>
    <scope>NUCLEOTIDE SEQUENCE [LARGE SCALE GENOMIC DNA]</scope>
    <source>
        <strain evidence="1">DSM 2782</strain>
    </source>
</reference>
<accession>F1TIL4</accession>